<keyword evidence="4" id="KW-0539">Nucleus</keyword>
<evidence type="ECO:0000256" key="5">
    <source>
        <dbReference type="PROSITE-ProRule" id="PRU00176"/>
    </source>
</evidence>
<keyword evidence="2" id="KW-0677">Repeat</keyword>
<dbReference type="Proteomes" id="UP000240830">
    <property type="component" value="Unassembled WGS sequence"/>
</dbReference>
<dbReference type="OrthoDB" id="439639at2759"/>
<dbReference type="GO" id="GO:0032040">
    <property type="term" value="C:small-subunit processome"/>
    <property type="evidence" value="ECO:0007669"/>
    <property type="project" value="EnsemblFungi"/>
</dbReference>
<protein>
    <submittedName>
        <fullName evidence="8">RNA-binding domain-containing protein</fullName>
    </submittedName>
</protein>
<feature type="domain" description="RRM" evidence="7">
    <location>
        <begin position="579"/>
        <end position="659"/>
    </location>
</feature>
<evidence type="ECO:0000256" key="2">
    <source>
        <dbReference type="ARBA" id="ARBA00022737"/>
    </source>
</evidence>
<organism evidence="8 9">
    <name type="scientific">Paramicrosporidium saccamoebae</name>
    <dbReference type="NCBI Taxonomy" id="1246581"/>
    <lineage>
        <taxon>Eukaryota</taxon>
        <taxon>Fungi</taxon>
        <taxon>Fungi incertae sedis</taxon>
        <taxon>Cryptomycota</taxon>
        <taxon>Cryptomycota incertae sedis</taxon>
        <taxon>Paramicrosporidium</taxon>
    </lineage>
</organism>
<dbReference type="PANTHER" id="PTHR48039">
    <property type="entry name" value="RNA-BINDING MOTIF PROTEIN 14B"/>
    <property type="match status" value="1"/>
</dbReference>
<comment type="subcellular location">
    <subcellularLocation>
        <location evidence="1">Nucleus</location>
    </subcellularLocation>
</comment>
<dbReference type="InterPro" id="IPR034423">
    <property type="entry name" value="RBM19_RRM5"/>
</dbReference>
<evidence type="ECO:0000259" key="7">
    <source>
        <dbReference type="PROSITE" id="PS50102"/>
    </source>
</evidence>
<dbReference type="InterPro" id="IPR000504">
    <property type="entry name" value="RRM_dom"/>
</dbReference>
<dbReference type="SUPFAM" id="SSF54928">
    <property type="entry name" value="RNA-binding domain, RBD"/>
    <property type="match status" value="4"/>
</dbReference>
<dbReference type="InterPro" id="IPR035979">
    <property type="entry name" value="RBD_domain_sf"/>
</dbReference>
<feature type="compositionally biased region" description="Basic and acidic residues" evidence="6">
    <location>
        <begin position="369"/>
        <end position="388"/>
    </location>
</feature>
<dbReference type="GO" id="GO:0000480">
    <property type="term" value="P:endonucleolytic cleavage in 5'-ETS of tricistronic rRNA transcript (SSU-rRNA, 5.8S rRNA, LSU-rRNA)"/>
    <property type="evidence" value="ECO:0007669"/>
    <property type="project" value="EnsemblFungi"/>
</dbReference>
<dbReference type="PROSITE" id="PS50102">
    <property type="entry name" value="RRM"/>
    <property type="match status" value="5"/>
</dbReference>
<evidence type="ECO:0000256" key="6">
    <source>
        <dbReference type="SAM" id="MobiDB-lite"/>
    </source>
</evidence>
<dbReference type="SMART" id="SM00360">
    <property type="entry name" value="RRM"/>
    <property type="match status" value="5"/>
</dbReference>
<keyword evidence="3 5" id="KW-0694">RNA-binding</keyword>
<dbReference type="Pfam" id="PF00076">
    <property type="entry name" value="RRM_1"/>
    <property type="match status" value="5"/>
</dbReference>
<gene>
    <name evidence="8" type="ORF">PSACC_00733</name>
</gene>
<feature type="domain" description="RRM" evidence="7">
    <location>
        <begin position="7"/>
        <end position="84"/>
    </location>
</feature>
<dbReference type="GO" id="GO:0000447">
    <property type="term" value="P:endonucleolytic cleavage in ITS1 to separate SSU-rRNA from 5.8S rRNA and LSU-rRNA from tricistronic rRNA transcript (SSU-rRNA, 5.8S rRNA, LSU-rRNA)"/>
    <property type="evidence" value="ECO:0007669"/>
    <property type="project" value="EnsemblFungi"/>
</dbReference>
<dbReference type="GO" id="GO:0034462">
    <property type="term" value="P:small-subunit processome assembly"/>
    <property type="evidence" value="ECO:0007669"/>
    <property type="project" value="EnsemblFungi"/>
</dbReference>
<dbReference type="GO" id="GO:0042134">
    <property type="term" value="F:rRNA primary transcript binding"/>
    <property type="evidence" value="ECO:0007669"/>
    <property type="project" value="EnsemblFungi"/>
</dbReference>
<reference evidence="8 9" key="1">
    <citation type="submission" date="2016-10" db="EMBL/GenBank/DDBJ databases">
        <title>The genome of Paramicrosporidium saccamoebae is the missing link in understanding Cryptomycota and Microsporidia evolution.</title>
        <authorList>
            <person name="Quandt C.A."/>
            <person name="Beaudet D."/>
            <person name="Corsaro D."/>
            <person name="Michel R."/>
            <person name="Corradi N."/>
            <person name="James T."/>
        </authorList>
    </citation>
    <scope>NUCLEOTIDE SEQUENCE [LARGE SCALE GENOMIC DNA]</scope>
    <source>
        <strain evidence="8 9">KSL3</strain>
    </source>
</reference>
<evidence type="ECO:0000313" key="9">
    <source>
        <dbReference type="Proteomes" id="UP000240830"/>
    </source>
</evidence>
<feature type="domain" description="RRM" evidence="7">
    <location>
        <begin position="686"/>
        <end position="763"/>
    </location>
</feature>
<comment type="caution">
    <text evidence="8">The sequence shown here is derived from an EMBL/GenBank/DDBJ whole genome shotgun (WGS) entry which is preliminary data.</text>
</comment>
<evidence type="ECO:0000313" key="8">
    <source>
        <dbReference type="EMBL" id="PJF19461.1"/>
    </source>
</evidence>
<feature type="region of interest" description="Disordered" evidence="6">
    <location>
        <begin position="365"/>
        <end position="388"/>
    </location>
</feature>
<sequence length="816" mass="91751">MTTEPTSRVIVKNLPKWATEAQVRKHFASKGQITDIKMMHTRSGVFRRFAYIGFASADEAAVAVKYFDRTFIDTARVSVEIAHRAGSDELSRPWSKYSQGSSANDAHRCIKEKRIQEKNDKKSSALDPLKVEMERKKKILKAIYGEEEDSENSQLRAFVNAVKPASKTKVWENDGEALRGLDEKRERMKPKAVHVDAVPNRKPGGQGQMVTKTHVKFGNESEDEGLPESGGESDDLYEDFHGEPSTIPKVESESDVDSVVEKPMDDIVDESAPVLHNEPVSADLITDTGRLFVRNLSYSCTEEELRIVFQPFGPLTEVHLSISKETKKSKGFAYILFMFPEHALRAYTELDGTIFQGRIMHILPAQEKPAPKEETGNESYQDKKKREQKASAQKEYNWNSLFIRSDTVLDAIAAKLGVSKSSIMDVTSDNLATRLAVAETNLIHETKEYLENEGVVLDSFNGGHERSKVVILVKNLPFETENSDIRKLFEKFGTVGRVILPPTKAVAMVEFFESSEARTAFRSLAYSKFKHVPLFLEWAPVKALGSRITKSEETVAAPKTIEDNDVENSEETPSLASATTLYIKNLNFSTTSDTLKTVFSVTGPIRSARVATKKAGDKVLSLGFGFVEFERKESLNRALDELQGHVVDGHALLLKKSSSRADSSNDSSSRRRRNTNEADGENEQNTKLVVRNIPFEAGEKEVRELFKTFAQLKRVRLPRRFDGKHRGFGFVEFLTHQEAVNAKSTLAHTHLYGRHLVLEWAKPEVESDNIEKVEELREKTRKRMNICEKTVAGKRMRLDKAVDVDAEIPSASDDEE</sequence>
<name>A0A2H9TNX3_9FUNG</name>
<dbReference type="Gene3D" id="3.30.70.330">
    <property type="match status" value="5"/>
</dbReference>
<feature type="domain" description="RRM" evidence="7">
    <location>
        <begin position="469"/>
        <end position="541"/>
    </location>
</feature>
<dbReference type="CDD" id="cd12318">
    <property type="entry name" value="RRM5_RBM19_like"/>
    <property type="match status" value="1"/>
</dbReference>
<dbReference type="AlphaFoldDB" id="A0A2H9TNX3"/>
<dbReference type="InterPro" id="IPR012677">
    <property type="entry name" value="Nucleotide-bd_a/b_plait_sf"/>
</dbReference>
<dbReference type="CDD" id="cd12565">
    <property type="entry name" value="RRM1_MRD1"/>
    <property type="match status" value="1"/>
</dbReference>
<proteinExistence type="predicted"/>
<evidence type="ECO:0000256" key="1">
    <source>
        <dbReference type="ARBA" id="ARBA00004123"/>
    </source>
</evidence>
<accession>A0A2H9TNX3</accession>
<dbReference type="GO" id="GO:0000472">
    <property type="term" value="P:endonucleolytic cleavage to generate mature 5'-end of SSU-rRNA from (SSU-rRNA, 5.8S rRNA, LSU-rRNA)"/>
    <property type="evidence" value="ECO:0007669"/>
    <property type="project" value="EnsemblFungi"/>
</dbReference>
<keyword evidence="9" id="KW-1185">Reference proteome</keyword>
<feature type="region of interest" description="Disordered" evidence="6">
    <location>
        <begin position="657"/>
        <end position="685"/>
    </location>
</feature>
<dbReference type="CDD" id="cd12317">
    <property type="entry name" value="RRM4_RBM19_RRM3_MRD1"/>
    <property type="match status" value="1"/>
</dbReference>
<feature type="domain" description="RRM" evidence="7">
    <location>
        <begin position="289"/>
        <end position="367"/>
    </location>
</feature>
<dbReference type="FunFam" id="3.30.70.330:FF:000442">
    <property type="entry name" value="Multiple RNA-binding domain-containing protein 1"/>
    <property type="match status" value="1"/>
</dbReference>
<dbReference type="GO" id="GO:0030686">
    <property type="term" value="C:90S preribosome"/>
    <property type="evidence" value="ECO:0007669"/>
    <property type="project" value="EnsemblFungi"/>
</dbReference>
<dbReference type="InterPro" id="IPR051945">
    <property type="entry name" value="RRM_MRD1_RNA_proc_ribogen"/>
</dbReference>
<evidence type="ECO:0000256" key="4">
    <source>
        <dbReference type="ARBA" id="ARBA00023242"/>
    </source>
</evidence>
<dbReference type="CDD" id="cd12320">
    <property type="entry name" value="RRM6_RBM19_RRM5_MRD1"/>
    <property type="match status" value="1"/>
</dbReference>
<dbReference type="PANTHER" id="PTHR48039:SF5">
    <property type="entry name" value="RNA-BINDING PROTEIN 28"/>
    <property type="match status" value="1"/>
</dbReference>
<dbReference type="EMBL" id="MTSL01000063">
    <property type="protein sequence ID" value="PJF19461.1"/>
    <property type="molecule type" value="Genomic_DNA"/>
</dbReference>
<evidence type="ECO:0000256" key="3">
    <source>
        <dbReference type="ARBA" id="ARBA00022884"/>
    </source>
</evidence>
<dbReference type="GO" id="GO:0003729">
    <property type="term" value="F:mRNA binding"/>
    <property type="evidence" value="ECO:0007669"/>
    <property type="project" value="TreeGrafter"/>
</dbReference>
<dbReference type="STRING" id="1246581.A0A2H9TNX3"/>